<evidence type="ECO:0000313" key="2">
    <source>
        <dbReference type="Proteomes" id="UP001207468"/>
    </source>
</evidence>
<reference evidence="1" key="1">
    <citation type="submission" date="2021-03" db="EMBL/GenBank/DDBJ databases">
        <title>Evolutionary priming and transition to the ectomycorrhizal habit in an iconic lineage of mushroom-forming fungi: is preadaptation a requirement?</title>
        <authorList>
            <consortium name="DOE Joint Genome Institute"/>
            <person name="Looney B.P."/>
            <person name="Miyauchi S."/>
            <person name="Morin E."/>
            <person name="Drula E."/>
            <person name="Courty P.E."/>
            <person name="Chicoki N."/>
            <person name="Fauchery L."/>
            <person name="Kohler A."/>
            <person name="Kuo A."/>
            <person name="LaButti K."/>
            <person name="Pangilinan J."/>
            <person name="Lipzen A."/>
            <person name="Riley R."/>
            <person name="Andreopoulos W."/>
            <person name="He G."/>
            <person name="Johnson J."/>
            <person name="Barry K.W."/>
            <person name="Grigoriev I.V."/>
            <person name="Nagy L."/>
            <person name="Hibbett D."/>
            <person name="Henrissat B."/>
            <person name="Matheny P.B."/>
            <person name="Labbe J."/>
            <person name="Martin A.F."/>
        </authorList>
    </citation>
    <scope>NUCLEOTIDE SEQUENCE</scope>
    <source>
        <strain evidence="1">BPL698</strain>
    </source>
</reference>
<comment type="caution">
    <text evidence="1">The sequence shown here is derived from an EMBL/GenBank/DDBJ whole genome shotgun (WGS) entry which is preliminary data.</text>
</comment>
<accession>A0ACC0TWT5</accession>
<protein>
    <submittedName>
        <fullName evidence="1">Uncharacterized protein</fullName>
    </submittedName>
</protein>
<proteinExistence type="predicted"/>
<dbReference type="Proteomes" id="UP001207468">
    <property type="component" value="Unassembled WGS sequence"/>
</dbReference>
<gene>
    <name evidence="1" type="ORF">F5148DRAFT_590035</name>
</gene>
<name>A0ACC0TWT5_9AGAM</name>
<sequence length="96" mass="11260">MSMPSLTTHWVLWLHLLAAFHSPLRFHMAFDPHLEVCVRYHTYEPLSLRIVLYIIKSTIPLVADDVRIRHPVRVLPRFAVFIRLMTPSSFPSVAFH</sequence>
<evidence type="ECO:0000313" key="1">
    <source>
        <dbReference type="EMBL" id="KAI9450493.1"/>
    </source>
</evidence>
<keyword evidence="2" id="KW-1185">Reference proteome</keyword>
<organism evidence="1 2">
    <name type="scientific">Russula earlei</name>
    <dbReference type="NCBI Taxonomy" id="71964"/>
    <lineage>
        <taxon>Eukaryota</taxon>
        <taxon>Fungi</taxon>
        <taxon>Dikarya</taxon>
        <taxon>Basidiomycota</taxon>
        <taxon>Agaricomycotina</taxon>
        <taxon>Agaricomycetes</taxon>
        <taxon>Russulales</taxon>
        <taxon>Russulaceae</taxon>
        <taxon>Russula</taxon>
    </lineage>
</organism>
<dbReference type="EMBL" id="JAGFNK010000428">
    <property type="protein sequence ID" value="KAI9450493.1"/>
    <property type="molecule type" value="Genomic_DNA"/>
</dbReference>